<reference evidence="2 3" key="1">
    <citation type="journal article" date="2023" name="Hortic Res">
        <title>Pangenome of water caltrop reveals structural variations and asymmetric subgenome divergence after allopolyploidization.</title>
        <authorList>
            <person name="Zhang X."/>
            <person name="Chen Y."/>
            <person name="Wang L."/>
            <person name="Yuan Y."/>
            <person name="Fang M."/>
            <person name="Shi L."/>
            <person name="Lu R."/>
            <person name="Comes H.P."/>
            <person name="Ma Y."/>
            <person name="Chen Y."/>
            <person name="Huang G."/>
            <person name="Zhou Y."/>
            <person name="Zheng Z."/>
            <person name="Qiu Y."/>
        </authorList>
    </citation>
    <scope>NUCLEOTIDE SEQUENCE [LARGE SCALE GENOMIC DNA]</scope>
    <source>
        <strain evidence="2">F231</strain>
    </source>
</reference>
<dbReference type="AlphaFoldDB" id="A0AAN7RGF4"/>
<evidence type="ECO:0000256" key="1">
    <source>
        <dbReference type="SAM" id="MobiDB-lite"/>
    </source>
</evidence>
<keyword evidence="3" id="KW-1185">Reference proteome</keyword>
<accession>A0AAN7RGF4</accession>
<dbReference type="Proteomes" id="UP001346149">
    <property type="component" value="Unassembled WGS sequence"/>
</dbReference>
<feature type="region of interest" description="Disordered" evidence="1">
    <location>
        <begin position="137"/>
        <end position="167"/>
    </location>
</feature>
<dbReference type="PANTHER" id="PTHR35162">
    <property type="entry name" value="OS08G0516600 PROTEIN"/>
    <property type="match status" value="1"/>
</dbReference>
<protein>
    <submittedName>
        <fullName evidence="2">Uncharacterized protein</fullName>
    </submittedName>
</protein>
<evidence type="ECO:0000313" key="3">
    <source>
        <dbReference type="Proteomes" id="UP001346149"/>
    </source>
</evidence>
<sequence length="200" mass="21864">MSMANQQKKEEHSLSASINFLPRAGAANQSLLLSLFQHLSSSSSPFSLARLLSLPPSPSPPSFINLVPKDPNFLSILIPRTSSFLLPQMGLGAYDEFMPLTPIKTPPPTSTRIALDSVDKKFTELDPEVLPVDDVEECHTPRSTSNPPTPPPVCPPAPVKSRPPRRKLAPASGCFYKVPDQNLSSMFIPSKFCNKKLRTC</sequence>
<feature type="compositionally biased region" description="Pro residues" evidence="1">
    <location>
        <begin position="147"/>
        <end position="158"/>
    </location>
</feature>
<dbReference type="PANTHER" id="PTHR35162:SF2">
    <property type="entry name" value="OS08G0516600 PROTEIN"/>
    <property type="match status" value="1"/>
</dbReference>
<organism evidence="2 3">
    <name type="scientific">Trapa natans</name>
    <name type="common">Water chestnut</name>
    <dbReference type="NCBI Taxonomy" id="22666"/>
    <lineage>
        <taxon>Eukaryota</taxon>
        <taxon>Viridiplantae</taxon>
        <taxon>Streptophyta</taxon>
        <taxon>Embryophyta</taxon>
        <taxon>Tracheophyta</taxon>
        <taxon>Spermatophyta</taxon>
        <taxon>Magnoliopsida</taxon>
        <taxon>eudicotyledons</taxon>
        <taxon>Gunneridae</taxon>
        <taxon>Pentapetalae</taxon>
        <taxon>rosids</taxon>
        <taxon>malvids</taxon>
        <taxon>Myrtales</taxon>
        <taxon>Lythraceae</taxon>
        <taxon>Trapa</taxon>
    </lineage>
</organism>
<comment type="caution">
    <text evidence="2">The sequence shown here is derived from an EMBL/GenBank/DDBJ whole genome shotgun (WGS) entry which is preliminary data.</text>
</comment>
<dbReference type="EMBL" id="JAXQNO010000005">
    <property type="protein sequence ID" value="KAK4797446.1"/>
    <property type="molecule type" value="Genomic_DNA"/>
</dbReference>
<evidence type="ECO:0000313" key="2">
    <source>
        <dbReference type="EMBL" id="KAK4797446.1"/>
    </source>
</evidence>
<proteinExistence type="predicted"/>
<gene>
    <name evidence="2" type="ORF">SAY86_029772</name>
</gene>
<name>A0AAN7RGF4_TRANT</name>
<dbReference type="InterPro" id="IPR053115">
    <property type="entry name" value="CDK_inhibitor"/>
</dbReference>